<keyword evidence="2" id="KW-0812">Transmembrane</keyword>
<evidence type="ECO:0000256" key="1">
    <source>
        <dbReference type="SAM" id="MobiDB-lite"/>
    </source>
</evidence>
<dbReference type="RefSeq" id="WP_116063495.1">
    <property type="nucleotide sequence ID" value="NZ_QRDZ01000024.1"/>
</dbReference>
<accession>A0A3D9IR34</accession>
<proteinExistence type="predicted"/>
<organism evidence="3 4">
    <name type="scientific">Cohnella phaseoli</name>
    <dbReference type="NCBI Taxonomy" id="456490"/>
    <lineage>
        <taxon>Bacteria</taxon>
        <taxon>Bacillati</taxon>
        <taxon>Bacillota</taxon>
        <taxon>Bacilli</taxon>
        <taxon>Bacillales</taxon>
        <taxon>Paenibacillaceae</taxon>
        <taxon>Cohnella</taxon>
    </lineage>
</organism>
<feature type="compositionally biased region" description="Basic and acidic residues" evidence="1">
    <location>
        <begin position="64"/>
        <end position="74"/>
    </location>
</feature>
<dbReference type="Proteomes" id="UP000256977">
    <property type="component" value="Unassembled WGS sequence"/>
</dbReference>
<name>A0A3D9IR34_9BACL</name>
<dbReference type="EMBL" id="QRDZ01000024">
    <property type="protein sequence ID" value="RED64250.1"/>
    <property type="molecule type" value="Genomic_DNA"/>
</dbReference>
<reference evidence="3 4" key="1">
    <citation type="submission" date="2018-07" db="EMBL/GenBank/DDBJ databases">
        <title>Genomic Encyclopedia of Type Strains, Phase III (KMG-III): the genomes of soil and plant-associated and newly described type strains.</title>
        <authorList>
            <person name="Whitman W."/>
        </authorList>
    </citation>
    <scope>NUCLEOTIDE SEQUENCE [LARGE SCALE GENOMIC DNA]</scope>
    <source>
        <strain evidence="3 4">CECT 7287</strain>
    </source>
</reference>
<sequence length="145" mass="16536">MEQLVTFLTSNIQFVIVIVGILYFLFFRKSSLEKRAPNRMPEFRGEVHGQPERPSRPRPLPAEVRPDLAAERPHNVSYAPQESYSEPAGDEPQEFVSPPLRTAVSRRAEVQGAGKEGDLSNRDLARAVLWSEILGRPRARKPYRR</sequence>
<dbReference type="OrthoDB" id="1798639at2"/>
<keyword evidence="2" id="KW-0472">Membrane</keyword>
<comment type="caution">
    <text evidence="3">The sequence shown here is derived from an EMBL/GenBank/DDBJ whole genome shotgun (WGS) entry which is preliminary data.</text>
</comment>
<feature type="region of interest" description="Disordered" evidence="1">
    <location>
        <begin position="38"/>
        <end position="100"/>
    </location>
</feature>
<evidence type="ECO:0000256" key="2">
    <source>
        <dbReference type="SAM" id="Phobius"/>
    </source>
</evidence>
<evidence type="ECO:0000313" key="4">
    <source>
        <dbReference type="Proteomes" id="UP000256977"/>
    </source>
</evidence>
<evidence type="ECO:0000313" key="3">
    <source>
        <dbReference type="EMBL" id="RED64250.1"/>
    </source>
</evidence>
<keyword evidence="4" id="KW-1185">Reference proteome</keyword>
<gene>
    <name evidence="3" type="ORF">DFP98_12463</name>
</gene>
<feature type="compositionally biased region" description="Basic and acidic residues" evidence="1">
    <location>
        <begin position="38"/>
        <end position="55"/>
    </location>
</feature>
<keyword evidence="2" id="KW-1133">Transmembrane helix</keyword>
<feature type="transmembrane region" description="Helical" evidence="2">
    <location>
        <begin position="6"/>
        <end position="26"/>
    </location>
</feature>
<protein>
    <submittedName>
        <fullName evidence="3">Uncharacterized protein</fullName>
    </submittedName>
</protein>
<dbReference type="AlphaFoldDB" id="A0A3D9IR34"/>